<name>A0ACC1YHJ7_MELAZ</name>
<reference evidence="1 2" key="1">
    <citation type="journal article" date="2023" name="Science">
        <title>Complex scaffold remodeling in plant triterpene biosynthesis.</title>
        <authorList>
            <person name="De La Pena R."/>
            <person name="Hodgson H."/>
            <person name="Liu J.C."/>
            <person name="Stephenson M.J."/>
            <person name="Martin A.C."/>
            <person name="Owen C."/>
            <person name="Harkess A."/>
            <person name="Leebens-Mack J."/>
            <person name="Jimenez L.E."/>
            <person name="Osbourn A."/>
            <person name="Sattely E.S."/>
        </authorList>
    </citation>
    <scope>NUCLEOTIDE SEQUENCE [LARGE SCALE GENOMIC DNA]</scope>
    <source>
        <strain evidence="2">cv. JPN11</strain>
        <tissue evidence="1">Leaf</tissue>
    </source>
</reference>
<proteinExistence type="predicted"/>
<organism evidence="1 2">
    <name type="scientific">Melia azedarach</name>
    <name type="common">Chinaberry tree</name>
    <dbReference type="NCBI Taxonomy" id="155640"/>
    <lineage>
        <taxon>Eukaryota</taxon>
        <taxon>Viridiplantae</taxon>
        <taxon>Streptophyta</taxon>
        <taxon>Embryophyta</taxon>
        <taxon>Tracheophyta</taxon>
        <taxon>Spermatophyta</taxon>
        <taxon>Magnoliopsida</taxon>
        <taxon>eudicotyledons</taxon>
        <taxon>Gunneridae</taxon>
        <taxon>Pentapetalae</taxon>
        <taxon>rosids</taxon>
        <taxon>malvids</taxon>
        <taxon>Sapindales</taxon>
        <taxon>Meliaceae</taxon>
        <taxon>Melia</taxon>
    </lineage>
</organism>
<keyword evidence="2" id="KW-1185">Reference proteome</keyword>
<comment type="caution">
    <text evidence="1">The sequence shown here is derived from an EMBL/GenBank/DDBJ whole genome shotgun (WGS) entry which is preliminary data.</text>
</comment>
<dbReference type="Proteomes" id="UP001164539">
    <property type="component" value="Chromosome 3"/>
</dbReference>
<sequence length="798" mass="90773">MLAGVKFIPRDQVEKAEDESSDAKRRKSNSRKERHRRKKKSSSYSSSDDDLERIKKGSKKSKKWYSSDEHSLSESESDSEGNSEQDKRKYRSKRKKSKRSNDEGSSDDVGGSSKKKSRIGRKHYSSEDYSSSGSEYEHRKGNRRDKGKIHKKRQGEEDIAGDSSDGNKGSDSFKEKEIVRKEMGLEWMLRPAEKPGRKPTATVDNQPDEPPTEETPKVNPRELNPYLKDNGSGYPEDADRNKASGEKLLSSSLVGDGGASWRLKALKRAQEQAAREGRRFEEVVEDRWGSLGQLAVSAASHRAAPSHAHLHAIKNRRREQAEECPADAEDQKERDTQKTSARDYLKDVSVRHPEMRAPKAHDSLSWGKRKGQKMSTKDANIIAAAVSGLNKFENDGTFMREFNHQQCKDPAGSLDPYPNDEGNQVSEVVSSKTKASNKSTIVIKEGLSANKLAAMAMQLRLKGKHEEADKVLQEVEKMKAKQGAGDNSIKHQDIGSSGSHVIYNTSVRKRKDDDADKHLAQNIMQNKQYSLSGRADDEYDFEDGPRRKSWKKREGNDNKSAEKTIAKRILTQQERCLFCFENPNRPRHLVVAIANFTYLMLPQSQPVVPGHCCILPMQHESATRTVDNNVWDEIRNFKKCLIMMFAKQEKELVFLETVMGLGQQRRHCLIECIPLPQEIAKQAPLYFKKAIDEAEDEWSQHNAKKLIDTSVKGLRGSIPKDFPYFHVEFGLNKGFVHVIDDEKQFKSSLGLNVIRGMLRLPEEDMYRRRRHESVEAQKQAVANFAEDWEPFDWTKQLD</sequence>
<evidence type="ECO:0000313" key="1">
    <source>
        <dbReference type="EMBL" id="KAJ4722614.1"/>
    </source>
</evidence>
<gene>
    <name evidence="1" type="ORF">OWV82_006082</name>
</gene>
<evidence type="ECO:0000313" key="2">
    <source>
        <dbReference type="Proteomes" id="UP001164539"/>
    </source>
</evidence>
<dbReference type="EMBL" id="CM051396">
    <property type="protein sequence ID" value="KAJ4722614.1"/>
    <property type="molecule type" value="Genomic_DNA"/>
</dbReference>
<accession>A0ACC1YHJ7</accession>
<protein>
    <submittedName>
        <fullName evidence="1">CWF19-like protein 2</fullName>
    </submittedName>
</protein>